<evidence type="ECO:0000313" key="5">
    <source>
        <dbReference type="Proteomes" id="UP000253273"/>
    </source>
</evidence>
<evidence type="ECO:0000313" key="3">
    <source>
        <dbReference type="EMBL" id="AXG09048.1"/>
    </source>
</evidence>
<dbReference type="RefSeq" id="WP_114584860.1">
    <property type="nucleotide sequence ID" value="NZ_CP031148.1"/>
</dbReference>
<evidence type="ECO:0000313" key="2">
    <source>
        <dbReference type="EMBL" id="AXG05711.1"/>
    </source>
</evidence>
<organism evidence="3 4">
    <name type="scientific">Haloplanus rubicundus</name>
    <dbReference type="NCBI Taxonomy" id="1547898"/>
    <lineage>
        <taxon>Archaea</taxon>
        <taxon>Methanobacteriati</taxon>
        <taxon>Methanobacteriota</taxon>
        <taxon>Stenosarchaea group</taxon>
        <taxon>Halobacteria</taxon>
        <taxon>Halobacteriales</taxon>
        <taxon>Haloferacaceae</taxon>
        <taxon>Haloplanus</taxon>
    </lineage>
</organism>
<evidence type="ECO:0000256" key="1">
    <source>
        <dbReference type="SAM" id="MobiDB-lite"/>
    </source>
</evidence>
<reference evidence="3 4" key="1">
    <citation type="submission" date="2018-07" db="EMBL/GenBank/DDBJ databases">
        <title>Genome sequences of Haloplanus sp. CBA1112.</title>
        <authorList>
            <person name="Kim Y.B."/>
            <person name="Roh S.W."/>
        </authorList>
    </citation>
    <scope>NUCLEOTIDE SEQUENCE [LARGE SCALE GENOMIC DNA]</scope>
    <source>
        <strain evidence="3 4">CBA1112</strain>
    </source>
</reference>
<dbReference type="AlphaFoldDB" id="A0A345EA26"/>
<dbReference type="KEGG" id="haj:DU500_04250"/>
<accession>A0A345E0I9</accession>
<feature type="region of interest" description="Disordered" evidence="1">
    <location>
        <begin position="1"/>
        <end position="29"/>
    </location>
</feature>
<dbReference type="EMBL" id="CP031150">
    <property type="protein sequence ID" value="AXG05711.1"/>
    <property type="molecule type" value="Genomic_DNA"/>
</dbReference>
<dbReference type="GeneID" id="37286065"/>
<dbReference type="KEGG" id="haq:DU484_03765"/>
<accession>A0A345EA26</accession>
<dbReference type="Proteomes" id="UP000253273">
    <property type="component" value="Chromosome"/>
</dbReference>
<dbReference type="Proteomes" id="UP000252985">
    <property type="component" value="Chromosome"/>
</dbReference>
<evidence type="ECO:0000313" key="4">
    <source>
        <dbReference type="Proteomes" id="UP000252985"/>
    </source>
</evidence>
<reference evidence="2 5" key="2">
    <citation type="submission" date="2018-07" db="EMBL/GenBank/DDBJ databases">
        <title>Genome sequences of Haloplanus sp. CBA1113.</title>
        <authorList>
            <person name="Kim Y.B."/>
            <person name="Roh S.W."/>
        </authorList>
    </citation>
    <scope>NUCLEOTIDE SEQUENCE [LARGE SCALE GENOMIC DNA]</scope>
    <source>
        <strain evidence="2 5">CBA1113</strain>
    </source>
</reference>
<name>A0A345EA26_9EURY</name>
<dbReference type="EMBL" id="CP031148">
    <property type="protein sequence ID" value="AXG09048.1"/>
    <property type="molecule type" value="Genomic_DNA"/>
</dbReference>
<sequence length="213" mass="24221">MRVWVDPKETAAGAWGATDNDDDDPPATSPAVPVFERALSTRYPVQYTDGAYLTPMATDPNERTGGDGYARIQFNCAVDRAGTIKLTARGYRWGGDEPDMRFKSLFSREAEPTETVPFETYERWLRFQHGTVTGFEDGDAYIHFEPTDGAVEDGRERREWTALRWAVRLRLAELELIRNAPFARYRLRERDEWDAVCGTLRWKPTAFGDAAGD</sequence>
<protein>
    <submittedName>
        <fullName evidence="3">Uncharacterized protein</fullName>
    </submittedName>
</protein>
<keyword evidence="5" id="KW-1185">Reference proteome</keyword>
<gene>
    <name evidence="3" type="ORF">DU484_03765</name>
    <name evidence="2" type="ORF">DU500_04250</name>
</gene>
<dbReference type="OrthoDB" id="304501at2157"/>
<proteinExistence type="predicted"/>